<keyword evidence="5" id="KW-0472">Membrane</keyword>
<dbReference type="InterPro" id="IPR057336">
    <property type="entry name" value="GerAC_N"/>
</dbReference>
<feature type="domain" description="Spore germination protein N-terminal" evidence="9">
    <location>
        <begin position="25"/>
        <end position="195"/>
    </location>
</feature>
<comment type="subcellular location">
    <subcellularLocation>
        <location evidence="1">Membrane</location>
        <topology evidence="1">Lipid-anchor</topology>
    </subcellularLocation>
</comment>
<dbReference type="GO" id="GO:0009847">
    <property type="term" value="P:spore germination"/>
    <property type="evidence" value="ECO:0007669"/>
    <property type="project" value="InterPro"/>
</dbReference>
<accession>A0A7G5BV43</accession>
<evidence type="ECO:0000259" key="9">
    <source>
        <dbReference type="Pfam" id="PF25198"/>
    </source>
</evidence>
<evidence type="ECO:0000256" key="3">
    <source>
        <dbReference type="ARBA" id="ARBA00022544"/>
    </source>
</evidence>
<dbReference type="PROSITE" id="PS51257">
    <property type="entry name" value="PROKAR_LIPOPROTEIN"/>
    <property type="match status" value="1"/>
</dbReference>
<evidence type="ECO:0000256" key="5">
    <source>
        <dbReference type="ARBA" id="ARBA00023136"/>
    </source>
</evidence>
<dbReference type="PANTHER" id="PTHR35789:SF1">
    <property type="entry name" value="SPORE GERMINATION PROTEIN B3"/>
    <property type="match status" value="1"/>
</dbReference>
<evidence type="ECO:0000256" key="4">
    <source>
        <dbReference type="ARBA" id="ARBA00022729"/>
    </source>
</evidence>
<gene>
    <name evidence="10" type="ORF">FPL14_06105</name>
</gene>
<keyword evidence="4" id="KW-0732">Signal</keyword>
<evidence type="ECO:0000313" key="10">
    <source>
        <dbReference type="EMBL" id="QMV40827.1"/>
    </source>
</evidence>
<comment type="similarity">
    <text evidence="2">Belongs to the GerABKC lipoprotein family.</text>
</comment>
<dbReference type="Proteomes" id="UP000515679">
    <property type="component" value="Chromosome"/>
</dbReference>
<dbReference type="KEGG" id="cchl:FPL14_06105"/>
<dbReference type="InterPro" id="IPR038501">
    <property type="entry name" value="Spore_GerAC_C_sf"/>
</dbReference>
<dbReference type="PANTHER" id="PTHR35789">
    <property type="entry name" value="SPORE GERMINATION PROTEIN B3"/>
    <property type="match status" value="1"/>
</dbReference>
<name>A0A7G5BV43_9BACL</name>
<dbReference type="NCBIfam" id="TIGR02887">
    <property type="entry name" value="spore_ger_x_C"/>
    <property type="match status" value="1"/>
</dbReference>
<keyword evidence="11" id="KW-1185">Reference proteome</keyword>
<dbReference type="GO" id="GO:0016020">
    <property type="term" value="C:membrane"/>
    <property type="evidence" value="ECO:0007669"/>
    <property type="project" value="UniProtKB-SubCell"/>
</dbReference>
<reference evidence="10 11" key="1">
    <citation type="submission" date="2019-07" db="EMBL/GenBank/DDBJ databases">
        <authorList>
            <person name="Kim J.K."/>
            <person name="Cheong H.-M."/>
            <person name="Choi Y."/>
            <person name="Hwang K.J."/>
            <person name="Lee S."/>
            <person name="Choi C."/>
        </authorList>
    </citation>
    <scope>NUCLEOTIDE SEQUENCE [LARGE SCALE GENOMIC DNA]</scope>
    <source>
        <strain evidence="10 11">KS 22</strain>
    </source>
</reference>
<dbReference type="Pfam" id="PF25198">
    <property type="entry name" value="Spore_GerAC_N"/>
    <property type="match status" value="1"/>
</dbReference>
<protein>
    <submittedName>
        <fullName evidence="10">Ger(X)C family spore germination protein</fullName>
    </submittedName>
</protein>
<evidence type="ECO:0000313" key="11">
    <source>
        <dbReference type="Proteomes" id="UP000515679"/>
    </source>
</evidence>
<evidence type="ECO:0000256" key="1">
    <source>
        <dbReference type="ARBA" id="ARBA00004635"/>
    </source>
</evidence>
<evidence type="ECO:0000256" key="6">
    <source>
        <dbReference type="ARBA" id="ARBA00023139"/>
    </source>
</evidence>
<dbReference type="RefSeq" id="WP_182302184.1">
    <property type="nucleotide sequence ID" value="NZ_CP041969.1"/>
</dbReference>
<dbReference type="Pfam" id="PF05504">
    <property type="entry name" value="Spore_GerAC"/>
    <property type="match status" value="1"/>
</dbReference>
<evidence type="ECO:0000259" key="8">
    <source>
        <dbReference type="Pfam" id="PF05504"/>
    </source>
</evidence>
<dbReference type="Gene3D" id="3.30.300.210">
    <property type="entry name" value="Nutrient germinant receptor protein C, domain 3"/>
    <property type="match status" value="1"/>
</dbReference>
<feature type="domain" description="Spore germination GerAC-like C-terminal" evidence="8">
    <location>
        <begin position="212"/>
        <end position="374"/>
    </location>
</feature>
<keyword evidence="7" id="KW-0449">Lipoprotein</keyword>
<keyword evidence="6" id="KW-0564">Palmitate</keyword>
<evidence type="ECO:0000256" key="7">
    <source>
        <dbReference type="ARBA" id="ARBA00023288"/>
    </source>
</evidence>
<sequence length="378" mass="42084">MNARMGLIIFAIGACLLNSGCKGGMELNQLHIVHTVGIDAGRNNGIKLTAEISLLSSSGQQPKGMQERTFYLSGEGSSLFEAARLMRTKSDRSLLWGHATVVVFNKAVAEQGIGKHIMALRRLREFRNSTLIYVTEDKASDVLEATMPNATITSQALRGLSEGGENTALTEEKTLIDVYDHLINEDTDIHVPAVQLLEDPSAKKKKLLKTIGIYAFDKDRLVGLMKSKETKGFYRAMGSLSGSVETIPCGPNQMIAFENTSSNSRVKIGLDADGNPKVHIEINADLNLASVQCETREVTLSSIEEWEKELNKSISDAVERFIAFSQKKNSDLLGIKERMHRKYPKHWKKVKDKWNEIYPRTTFSVEVHSRIDHTNFTT</sequence>
<organism evidence="10 11">
    <name type="scientific">Cohnella cholangitidis</name>
    <dbReference type="NCBI Taxonomy" id="2598458"/>
    <lineage>
        <taxon>Bacteria</taxon>
        <taxon>Bacillati</taxon>
        <taxon>Bacillota</taxon>
        <taxon>Bacilli</taxon>
        <taxon>Bacillales</taxon>
        <taxon>Paenibacillaceae</taxon>
        <taxon>Cohnella</taxon>
    </lineage>
</organism>
<evidence type="ECO:0000256" key="2">
    <source>
        <dbReference type="ARBA" id="ARBA00007886"/>
    </source>
</evidence>
<proteinExistence type="inferred from homology"/>
<dbReference type="InterPro" id="IPR008844">
    <property type="entry name" value="Spore_GerAC-like"/>
</dbReference>
<dbReference type="InterPro" id="IPR046953">
    <property type="entry name" value="Spore_GerAC-like_C"/>
</dbReference>
<dbReference type="EMBL" id="CP041969">
    <property type="protein sequence ID" value="QMV40827.1"/>
    <property type="molecule type" value="Genomic_DNA"/>
</dbReference>
<dbReference type="AlphaFoldDB" id="A0A7G5BV43"/>
<keyword evidence="3" id="KW-0309">Germination</keyword>